<dbReference type="AlphaFoldDB" id="A0A9N9KDF0"/>
<organism evidence="2 3">
    <name type="scientific">Dentiscutata erythropus</name>
    <dbReference type="NCBI Taxonomy" id="1348616"/>
    <lineage>
        <taxon>Eukaryota</taxon>
        <taxon>Fungi</taxon>
        <taxon>Fungi incertae sedis</taxon>
        <taxon>Mucoromycota</taxon>
        <taxon>Glomeromycotina</taxon>
        <taxon>Glomeromycetes</taxon>
        <taxon>Diversisporales</taxon>
        <taxon>Gigasporaceae</taxon>
        <taxon>Dentiscutata</taxon>
    </lineage>
</organism>
<keyword evidence="3" id="KW-1185">Reference proteome</keyword>
<sequence length="105" mass="12677">EIQVNDNRIPQQIVIEEEEEFNQPDVLECPICHIPLHQGGNVIQLLCFEPLLCRRVGRDHILQIMRRNRDNRLNLEQARRRMEERQRDMDNILQIRKEDVEIIDN</sequence>
<proteinExistence type="predicted"/>
<name>A0A9N9KDF0_9GLOM</name>
<feature type="non-terminal residue" evidence="2">
    <location>
        <position position="105"/>
    </location>
</feature>
<evidence type="ECO:0000313" key="3">
    <source>
        <dbReference type="Proteomes" id="UP000789405"/>
    </source>
</evidence>
<feature type="non-terminal residue" evidence="2">
    <location>
        <position position="1"/>
    </location>
</feature>
<keyword evidence="1" id="KW-0175">Coiled coil</keyword>
<evidence type="ECO:0000256" key="1">
    <source>
        <dbReference type="SAM" id="Coils"/>
    </source>
</evidence>
<protein>
    <submittedName>
        <fullName evidence="2">28388_t:CDS:1</fullName>
    </submittedName>
</protein>
<dbReference type="Proteomes" id="UP000789405">
    <property type="component" value="Unassembled WGS sequence"/>
</dbReference>
<gene>
    <name evidence="2" type="ORF">DERYTH_LOCUS26890</name>
</gene>
<reference evidence="2" key="1">
    <citation type="submission" date="2021-06" db="EMBL/GenBank/DDBJ databases">
        <authorList>
            <person name="Kallberg Y."/>
            <person name="Tangrot J."/>
            <person name="Rosling A."/>
        </authorList>
    </citation>
    <scope>NUCLEOTIDE SEQUENCE</scope>
    <source>
        <strain evidence="2">MA453B</strain>
    </source>
</reference>
<dbReference type="EMBL" id="CAJVPY010058837">
    <property type="protein sequence ID" value="CAG8820090.1"/>
    <property type="molecule type" value="Genomic_DNA"/>
</dbReference>
<comment type="caution">
    <text evidence="2">The sequence shown here is derived from an EMBL/GenBank/DDBJ whole genome shotgun (WGS) entry which is preliminary data.</text>
</comment>
<evidence type="ECO:0000313" key="2">
    <source>
        <dbReference type="EMBL" id="CAG8820090.1"/>
    </source>
</evidence>
<accession>A0A9N9KDF0</accession>
<feature type="coiled-coil region" evidence="1">
    <location>
        <begin position="65"/>
        <end position="95"/>
    </location>
</feature>